<keyword evidence="3" id="KW-1185">Reference proteome</keyword>
<feature type="transmembrane region" description="Helical" evidence="1">
    <location>
        <begin position="283"/>
        <end position="306"/>
    </location>
</feature>
<feature type="transmembrane region" description="Helical" evidence="1">
    <location>
        <begin position="214"/>
        <end position="237"/>
    </location>
</feature>
<feature type="transmembrane region" description="Helical" evidence="1">
    <location>
        <begin position="364"/>
        <end position="382"/>
    </location>
</feature>
<keyword evidence="1" id="KW-1133">Transmembrane helix</keyword>
<feature type="transmembrane region" description="Helical" evidence="1">
    <location>
        <begin position="92"/>
        <end position="112"/>
    </location>
</feature>
<name>A0A1Y5S7V6_9RHOB</name>
<dbReference type="Proteomes" id="UP000193870">
    <property type="component" value="Unassembled WGS sequence"/>
</dbReference>
<feature type="transmembrane region" description="Helical" evidence="1">
    <location>
        <begin position="339"/>
        <end position="358"/>
    </location>
</feature>
<keyword evidence="1" id="KW-0472">Membrane</keyword>
<evidence type="ECO:0000313" key="3">
    <source>
        <dbReference type="Proteomes" id="UP000193870"/>
    </source>
</evidence>
<organism evidence="2 3">
    <name type="scientific">Palleronia marisminoris</name>
    <dbReference type="NCBI Taxonomy" id="315423"/>
    <lineage>
        <taxon>Bacteria</taxon>
        <taxon>Pseudomonadati</taxon>
        <taxon>Pseudomonadota</taxon>
        <taxon>Alphaproteobacteria</taxon>
        <taxon>Rhodobacterales</taxon>
        <taxon>Roseobacteraceae</taxon>
        <taxon>Palleronia</taxon>
    </lineage>
</organism>
<accession>A0A1Y5S7V6</accession>
<feature type="transmembrane region" description="Helical" evidence="1">
    <location>
        <begin position="312"/>
        <end position="332"/>
    </location>
</feature>
<dbReference type="EMBL" id="FWFV01000003">
    <property type="protein sequence ID" value="SLN34447.1"/>
    <property type="molecule type" value="Genomic_DNA"/>
</dbReference>
<protein>
    <recommendedName>
        <fullName evidence="4">Glycosyltransferase RgtA/B/C/D-like domain-containing protein</fullName>
    </recommendedName>
</protein>
<dbReference type="AlphaFoldDB" id="A0A1Y5S7V6"/>
<evidence type="ECO:0000256" key="1">
    <source>
        <dbReference type="SAM" id="Phobius"/>
    </source>
</evidence>
<evidence type="ECO:0000313" key="2">
    <source>
        <dbReference type="EMBL" id="SLN34447.1"/>
    </source>
</evidence>
<proteinExistence type="predicted"/>
<feature type="transmembrane region" description="Helical" evidence="1">
    <location>
        <begin position="146"/>
        <end position="164"/>
    </location>
</feature>
<sequence>MAATDAAPSQSRGSIATLPWDAALLVLLFAGLAARVLSYELRLDEQLYIPPAALLAEQALYADFFYNHPPLSAIYFRLIHLLTGAEDLVRSARFGVVLAWAATLALVWGASFSLSRSRLVALFCVLALEVNVYLLTVVGMTATNNFLQIGPIYAGLALFAHGAMSPSRRALWTFLSGVSLSLAIGVKLSAVYYVPPLAMATLFVPWDLPFRQRLLSMTLPMALGGLVGAVPLAAFLVADPDRFLGHIVGYHLGPHVAYWDVTRHAQDVVAFGLGEKLRLAFDVWFQGTNLLILAAVFAFLGLGMAADRRVPWDLWSALGLAILFAAGLSFLPTPSFPQYFVPPLAGLVLMPALLWRAVDDARRVAAIPILIALAGLMVVVGSPRLLESSATLALGGPTTADRVEAAADQLRAALPGEPSGPVATLAPVYVLEAELPVYPEFATGQFAYRVAPMAPPETMSHYVTTGPGQVGQLFDANPPAALLTGFSDALEAPMIAWARANGYAPVPAVSFQDRYGTAVLWLPEPQ</sequence>
<keyword evidence="1" id="KW-0812">Transmembrane</keyword>
<evidence type="ECO:0008006" key="4">
    <source>
        <dbReference type="Google" id="ProtNLM"/>
    </source>
</evidence>
<reference evidence="2 3" key="1">
    <citation type="submission" date="2017-03" db="EMBL/GenBank/DDBJ databases">
        <authorList>
            <person name="Afonso C.L."/>
            <person name="Miller P.J."/>
            <person name="Scott M.A."/>
            <person name="Spackman E."/>
            <person name="Goraichik I."/>
            <person name="Dimitrov K.M."/>
            <person name="Suarez D.L."/>
            <person name="Swayne D.E."/>
        </authorList>
    </citation>
    <scope>NUCLEOTIDE SEQUENCE [LARGE SCALE GENOMIC DNA]</scope>
    <source>
        <strain evidence="2 3">CECT 7066</strain>
    </source>
</reference>
<dbReference type="STRING" id="315423.SAMN04488020_103166"/>
<feature type="transmembrane region" description="Helical" evidence="1">
    <location>
        <begin position="119"/>
        <end position="140"/>
    </location>
</feature>
<feature type="transmembrane region" description="Helical" evidence="1">
    <location>
        <begin position="171"/>
        <end position="194"/>
    </location>
</feature>
<gene>
    <name evidence="2" type="ORF">PAM7066_01446</name>
</gene>